<dbReference type="AlphaFoldDB" id="A0A1M6PEH8"/>
<evidence type="ECO:0000259" key="1">
    <source>
        <dbReference type="PROSITE" id="PS51494"/>
    </source>
</evidence>
<dbReference type="OrthoDB" id="9765242at2"/>
<proteinExistence type="predicted"/>
<sequence>MDYRKNKTPVLLVAIAFLGLCLQLPFQMLNHLPIQQRVSVGDKLSFDIGLPKYVEQNLLEYSIKNNEKSISMIKTESLTPVAATPGQLDVQVKLLGFIPVRHMTVSVVPEIRVIPGGQAVGVMVESEGVMVVGRSAIVDEQGKRHNPAAEAGVQLGDTLLKINDQIVETENQAQELINNMGKDGKALGMEFKDRDSHKIYHTKITPIYCKETRRYRVGLFVRDSTAGVGTMTFYDPESKSYGALGHIISDIDTCRPINLSKGKVVGAQIEGIRMGKKGQPGEKMGVFQRGEGIVGNITKNTNCGIFGKLDKAPENTYMKDAIPVAMANQVKEGPAEIYTVLQGNKIEKYSITVEQINLHGRAEGKGMIIQITDQNLLKKTGGIIQGMSGSPIIQDGRLIGAVTHVFVNDPTRGYGVMAEWMLYDSGAFPKHVSERKKAEFDARRNVACLINQNLKF</sequence>
<dbReference type="InterPro" id="IPR041489">
    <property type="entry name" value="PDZ_6"/>
</dbReference>
<dbReference type="RefSeq" id="WP_072910739.1">
    <property type="nucleotide sequence ID" value="NZ_FRAR01000006.1"/>
</dbReference>
<accession>A0A1M6PEH8</accession>
<dbReference type="STRING" id="1121421.SAMN02745123_00537"/>
<dbReference type="Gene3D" id="2.30.42.10">
    <property type="match status" value="1"/>
</dbReference>
<dbReference type="InterPro" id="IPR014219">
    <property type="entry name" value="SpoIVB"/>
</dbReference>
<dbReference type="InterPro" id="IPR008763">
    <property type="entry name" value="Peptidase_S55"/>
</dbReference>
<evidence type="ECO:0000313" key="3">
    <source>
        <dbReference type="Proteomes" id="UP000183997"/>
    </source>
</evidence>
<dbReference type="InterPro" id="IPR036034">
    <property type="entry name" value="PDZ_sf"/>
</dbReference>
<reference evidence="3" key="1">
    <citation type="submission" date="2016-11" db="EMBL/GenBank/DDBJ databases">
        <authorList>
            <person name="Varghese N."/>
            <person name="Submissions S."/>
        </authorList>
    </citation>
    <scope>NUCLEOTIDE SEQUENCE [LARGE SCALE GENOMIC DNA]</scope>
    <source>
        <strain evidence="3">DSM 10349</strain>
    </source>
</reference>
<dbReference type="SUPFAM" id="SSF50156">
    <property type="entry name" value="PDZ domain-like"/>
    <property type="match status" value="1"/>
</dbReference>
<dbReference type="NCBIfam" id="TIGR02860">
    <property type="entry name" value="spore_IV_B"/>
    <property type="match status" value="1"/>
</dbReference>
<organism evidence="2 3">
    <name type="scientific">Desulforamulus aeronauticus DSM 10349</name>
    <dbReference type="NCBI Taxonomy" id="1121421"/>
    <lineage>
        <taxon>Bacteria</taxon>
        <taxon>Bacillati</taxon>
        <taxon>Bacillota</taxon>
        <taxon>Clostridia</taxon>
        <taxon>Eubacteriales</taxon>
        <taxon>Peptococcaceae</taxon>
        <taxon>Desulforamulus</taxon>
    </lineage>
</organism>
<dbReference type="Proteomes" id="UP000183997">
    <property type="component" value="Unassembled WGS sequence"/>
</dbReference>
<evidence type="ECO:0000313" key="2">
    <source>
        <dbReference type="EMBL" id="SHK06365.1"/>
    </source>
</evidence>
<name>A0A1M6PEH8_9FIRM</name>
<dbReference type="Pfam" id="PF05580">
    <property type="entry name" value="Peptidase_S55"/>
    <property type="match status" value="1"/>
</dbReference>
<feature type="domain" description="Peptidase S55" evidence="1">
    <location>
        <begin position="198"/>
        <end position="437"/>
    </location>
</feature>
<dbReference type="Pfam" id="PF17820">
    <property type="entry name" value="PDZ_6"/>
    <property type="match status" value="1"/>
</dbReference>
<gene>
    <name evidence="2" type="ORF">SAMN02745123_00537</name>
</gene>
<protein>
    <submittedName>
        <fullName evidence="2">Stage IV sporulation protein B</fullName>
    </submittedName>
</protein>
<keyword evidence="3" id="KW-1185">Reference proteome</keyword>
<dbReference type="EMBL" id="FRAR01000006">
    <property type="protein sequence ID" value="SHK06365.1"/>
    <property type="molecule type" value="Genomic_DNA"/>
</dbReference>
<dbReference type="PROSITE" id="PS51494">
    <property type="entry name" value="SPOIVB"/>
    <property type="match status" value="1"/>
</dbReference>